<evidence type="ECO:0000256" key="1">
    <source>
        <dbReference type="SAM" id="Phobius"/>
    </source>
</evidence>
<reference evidence="2 3" key="1">
    <citation type="submission" date="2015-01" db="EMBL/GenBank/DDBJ databases">
        <title>The Genome Sequence of Cladophialophora immunda CBS83496.</title>
        <authorList>
            <consortium name="The Broad Institute Genomics Platform"/>
            <person name="Cuomo C."/>
            <person name="de Hoog S."/>
            <person name="Gorbushina A."/>
            <person name="Stielow B."/>
            <person name="Teixiera M."/>
            <person name="Abouelleil A."/>
            <person name="Chapman S.B."/>
            <person name="Priest M."/>
            <person name="Young S.K."/>
            <person name="Wortman J."/>
            <person name="Nusbaum C."/>
            <person name="Birren B."/>
        </authorList>
    </citation>
    <scope>NUCLEOTIDE SEQUENCE [LARGE SCALE GENOMIC DNA]</scope>
    <source>
        <strain evidence="2 3">CBS 83496</strain>
    </source>
</reference>
<accession>A0A0D2AW98</accession>
<feature type="transmembrane region" description="Helical" evidence="1">
    <location>
        <begin position="103"/>
        <end position="126"/>
    </location>
</feature>
<dbReference type="GeneID" id="27344524"/>
<keyword evidence="3" id="KW-1185">Reference proteome</keyword>
<dbReference type="AlphaFoldDB" id="A0A0D2AW98"/>
<feature type="transmembrane region" description="Helical" evidence="1">
    <location>
        <begin position="54"/>
        <end position="72"/>
    </location>
</feature>
<evidence type="ECO:0000313" key="2">
    <source>
        <dbReference type="EMBL" id="KIW29517.1"/>
    </source>
</evidence>
<dbReference type="VEuPathDB" id="FungiDB:PV07_05330"/>
<feature type="transmembrane region" description="Helical" evidence="1">
    <location>
        <begin position="132"/>
        <end position="154"/>
    </location>
</feature>
<feature type="transmembrane region" description="Helical" evidence="1">
    <location>
        <begin position="20"/>
        <end position="42"/>
    </location>
</feature>
<proteinExistence type="predicted"/>
<keyword evidence="1" id="KW-1133">Transmembrane helix</keyword>
<dbReference type="EMBL" id="KN847042">
    <property type="protein sequence ID" value="KIW29517.1"/>
    <property type="molecule type" value="Genomic_DNA"/>
</dbReference>
<sequence>MNAAIANFNSGQGLGGLTQYAWIGSNLVFVASAVVTSFAVMLGDPFNHFDSHPTWMFTNFLSFAVATFNISITGSISSRFRNVADSVPEPGYEDKRILNMKTAFYLSIVIGAAFAAATTFLAIIWGRAASESIAFVVPCTFGVLAVLLDVASLLDNLKRFKEETTAVELE</sequence>
<keyword evidence="1" id="KW-0812">Transmembrane</keyword>
<protein>
    <submittedName>
        <fullName evidence="2">Uncharacterized protein</fullName>
    </submittedName>
</protein>
<organism evidence="2 3">
    <name type="scientific">Cladophialophora immunda</name>
    <dbReference type="NCBI Taxonomy" id="569365"/>
    <lineage>
        <taxon>Eukaryota</taxon>
        <taxon>Fungi</taxon>
        <taxon>Dikarya</taxon>
        <taxon>Ascomycota</taxon>
        <taxon>Pezizomycotina</taxon>
        <taxon>Eurotiomycetes</taxon>
        <taxon>Chaetothyriomycetidae</taxon>
        <taxon>Chaetothyriales</taxon>
        <taxon>Herpotrichiellaceae</taxon>
        <taxon>Cladophialophora</taxon>
    </lineage>
</organism>
<keyword evidence="1" id="KW-0472">Membrane</keyword>
<dbReference type="HOGENOM" id="CLU_1570455_0_0_1"/>
<dbReference type="RefSeq" id="XP_016249733.1">
    <property type="nucleotide sequence ID" value="XM_016392214.1"/>
</dbReference>
<gene>
    <name evidence="2" type="ORF">PV07_05330</name>
</gene>
<evidence type="ECO:0000313" key="3">
    <source>
        <dbReference type="Proteomes" id="UP000054466"/>
    </source>
</evidence>
<dbReference type="OrthoDB" id="4156167at2759"/>
<name>A0A0D2AW98_9EURO</name>
<dbReference type="Proteomes" id="UP000054466">
    <property type="component" value="Unassembled WGS sequence"/>
</dbReference>